<accession>A6GIJ7</accession>
<dbReference type="eggNOG" id="ENOG5033WJC">
    <property type="taxonomic scope" value="Bacteria"/>
</dbReference>
<dbReference type="AlphaFoldDB" id="A6GIJ7"/>
<proteinExistence type="predicted"/>
<name>A6GIJ7_9BACT</name>
<evidence type="ECO:0008006" key="3">
    <source>
        <dbReference type="Google" id="ProtNLM"/>
    </source>
</evidence>
<keyword evidence="2" id="KW-1185">Reference proteome</keyword>
<sequence>MASPWLTHALRLSALALLAGCSCEHRGHEEASSAPQPTVVAPSQASMLAARAELERAPVQTIEPVPLVEVEIPEPPPPPFAGREQVSVEELLEAMKAELPALAESEALRADYEAFRAAFELEHSEALYLDFVRVSLAFEATRDGGWWGLQWKITNEQPNSEKIWAQWRALELAWPEDGGAPELPPTTAIAECDELSALFAFFARRLGLSRDSHVGLFWPTGNHVVAVWIVDARSEDPTRVVIPTTQIFLEADATLGDRGFNPWKQRTIYDYRRQDIPADATLPGPLASYFIAQVRQHGDASQAEQLERMNERMNLQMEG</sequence>
<evidence type="ECO:0000313" key="2">
    <source>
        <dbReference type="Proteomes" id="UP000005801"/>
    </source>
</evidence>
<protein>
    <recommendedName>
        <fullName evidence="3">Transglutaminase-like domain-containing protein</fullName>
    </recommendedName>
</protein>
<dbReference type="OrthoDB" id="6023106at2"/>
<evidence type="ECO:0000313" key="1">
    <source>
        <dbReference type="EMBL" id="EDM74317.1"/>
    </source>
</evidence>
<gene>
    <name evidence="1" type="ORF">PPSIR1_32285</name>
</gene>
<dbReference type="STRING" id="391625.PPSIR1_32285"/>
<dbReference type="EMBL" id="ABCS01000137">
    <property type="protein sequence ID" value="EDM74317.1"/>
    <property type="molecule type" value="Genomic_DNA"/>
</dbReference>
<dbReference type="Proteomes" id="UP000005801">
    <property type="component" value="Unassembled WGS sequence"/>
</dbReference>
<organism evidence="1 2">
    <name type="scientific">Plesiocystis pacifica SIR-1</name>
    <dbReference type="NCBI Taxonomy" id="391625"/>
    <lineage>
        <taxon>Bacteria</taxon>
        <taxon>Pseudomonadati</taxon>
        <taxon>Myxococcota</taxon>
        <taxon>Polyangia</taxon>
        <taxon>Nannocystales</taxon>
        <taxon>Nannocystaceae</taxon>
        <taxon>Plesiocystis</taxon>
    </lineage>
</organism>
<dbReference type="RefSeq" id="WP_006976533.1">
    <property type="nucleotide sequence ID" value="NZ_ABCS01000137.1"/>
</dbReference>
<comment type="caution">
    <text evidence="1">The sequence shown here is derived from an EMBL/GenBank/DDBJ whole genome shotgun (WGS) entry which is preliminary data.</text>
</comment>
<reference evidence="1 2" key="1">
    <citation type="submission" date="2007-06" db="EMBL/GenBank/DDBJ databases">
        <authorList>
            <person name="Shimkets L."/>
            <person name="Ferriera S."/>
            <person name="Johnson J."/>
            <person name="Kravitz S."/>
            <person name="Beeson K."/>
            <person name="Sutton G."/>
            <person name="Rogers Y.-H."/>
            <person name="Friedman R."/>
            <person name="Frazier M."/>
            <person name="Venter J.C."/>
        </authorList>
    </citation>
    <scope>NUCLEOTIDE SEQUENCE [LARGE SCALE GENOMIC DNA]</scope>
    <source>
        <strain evidence="1 2">SIR-1</strain>
    </source>
</reference>